<proteinExistence type="predicted"/>
<keyword evidence="1" id="KW-0732">Signal</keyword>
<organism evidence="2">
    <name type="scientific">Ixodes ricinus</name>
    <name type="common">Common tick</name>
    <name type="synonym">Acarus ricinus</name>
    <dbReference type="NCBI Taxonomy" id="34613"/>
    <lineage>
        <taxon>Eukaryota</taxon>
        <taxon>Metazoa</taxon>
        <taxon>Ecdysozoa</taxon>
        <taxon>Arthropoda</taxon>
        <taxon>Chelicerata</taxon>
        <taxon>Arachnida</taxon>
        <taxon>Acari</taxon>
        <taxon>Parasitiformes</taxon>
        <taxon>Ixodida</taxon>
        <taxon>Ixodoidea</taxon>
        <taxon>Ixodidae</taxon>
        <taxon>Ixodinae</taxon>
        <taxon>Ixodes</taxon>
    </lineage>
</organism>
<evidence type="ECO:0000256" key="1">
    <source>
        <dbReference type="SAM" id="SignalP"/>
    </source>
</evidence>
<evidence type="ECO:0000313" key="2">
    <source>
        <dbReference type="EMBL" id="MXU85203.1"/>
    </source>
</evidence>
<feature type="chain" id="PRO_5025378814" evidence="1">
    <location>
        <begin position="22"/>
        <end position="85"/>
    </location>
</feature>
<sequence length="85" mass="9289">MGKWSPRSVWWRASMATLAEASPLRMTLSSCSASVRGAGAASVLSKRRTPGRRISSRLVPKSSCEMLPPPNSFFRVALVEAYSIF</sequence>
<reference evidence="2" key="1">
    <citation type="submission" date="2019-12" db="EMBL/GenBank/DDBJ databases">
        <title>An insight into the sialome of adult female Ixodes ricinus ticks feeding for 6 days.</title>
        <authorList>
            <person name="Perner J."/>
            <person name="Ribeiro J.M.C."/>
        </authorList>
    </citation>
    <scope>NUCLEOTIDE SEQUENCE</scope>
    <source>
        <strain evidence="2">Semi-engorged</strain>
        <tissue evidence="2">Salivary glands</tissue>
    </source>
</reference>
<protein>
    <submittedName>
        <fullName evidence="2">Putative secreted protein</fullName>
    </submittedName>
</protein>
<dbReference type="EMBL" id="GIFC01003120">
    <property type="protein sequence ID" value="MXU85203.1"/>
    <property type="molecule type" value="Transcribed_RNA"/>
</dbReference>
<dbReference type="AlphaFoldDB" id="A0A6B0UF39"/>
<name>A0A6B0UF39_IXORI</name>
<feature type="signal peptide" evidence="1">
    <location>
        <begin position="1"/>
        <end position="21"/>
    </location>
</feature>
<accession>A0A6B0UF39</accession>